<dbReference type="InterPro" id="IPR018090">
    <property type="entry name" value="Pyrmidine_PPas_bac/euk"/>
</dbReference>
<comment type="caution">
    <text evidence="14">The sequence shown here is derived from an EMBL/GenBank/DDBJ whole genome shotgun (WGS) entry which is preliminary data.</text>
</comment>
<comment type="function">
    <text evidence="3">Catalyzes phosphorolysis of the pyrimidine nucleosides uridine, thymidine and 2'-deoxyuridine with the formation of the corresponding pyrimidine base and ribose-1-phosphate.</text>
</comment>
<evidence type="ECO:0000256" key="5">
    <source>
        <dbReference type="ARBA" id="ARBA00011738"/>
    </source>
</evidence>
<dbReference type="RefSeq" id="WP_054874433.1">
    <property type="nucleotide sequence ID" value="NZ_LKET01000028.1"/>
</dbReference>
<dbReference type="PATRIC" id="fig|36849.3.peg.1439"/>
<evidence type="ECO:0000256" key="9">
    <source>
        <dbReference type="ARBA" id="ARBA00022679"/>
    </source>
</evidence>
<dbReference type="Pfam" id="PF07831">
    <property type="entry name" value="PYNP_C"/>
    <property type="match status" value="1"/>
</dbReference>
<keyword evidence="8 14" id="KW-0328">Glycosyltransferase</keyword>
<sequence>MRMYDIILKKRNGYELSKEEIDFFVQNYTKGDIPDYQAAAFLMAVYFQKMNKQETSDLTLSMVNSGDRLDLSGIKGIKVDKHSTGGVGDKTSLVLGPMVAACGVPVAKMSGRGLGHTGGTIDKLESIKGFTVEMNRDSFLGNVNTIGFSIGSQTGNLAPADKKIYSLRDVTATVDNISLIASSIMSKKIASGADAIVLDVKVGSGAFMRNMNDAFELAREMVDIGNSLKRKTIAVISHMDEPLGLAVGNALEVKEAIDTLKGKGPEDLMELCLVLGSHMLILAGKAKDIDEAREMLKNTIENKSALNKFKEFVQAQKGDINAVDNPDENLPVSKYKVDYNAKDEGFIESILADKIGMASLVLGAGRETKESTIDLSVGIVLKRKSGSYVGKGDTIMSIHGNDEDKIKQCIKLIDDAVIITKNQVQAPKLIYGTVV</sequence>
<dbReference type="SUPFAM" id="SSF54680">
    <property type="entry name" value="Pyrimidine nucleoside phosphorylase C-terminal domain"/>
    <property type="match status" value="1"/>
</dbReference>
<dbReference type="FunFam" id="3.40.1030.10:FF:000003">
    <property type="entry name" value="Pyrimidine-nucleoside phosphorylase"/>
    <property type="match status" value="1"/>
</dbReference>
<dbReference type="SUPFAM" id="SSF52418">
    <property type="entry name" value="Nucleoside phosphorylase/phosphoribosyltransferase catalytic domain"/>
    <property type="match status" value="1"/>
</dbReference>
<feature type="domain" description="Pyrimidine nucleoside phosphorylase C-terminal" evidence="13">
    <location>
        <begin position="346"/>
        <end position="420"/>
    </location>
</feature>
<evidence type="ECO:0000259" key="13">
    <source>
        <dbReference type="SMART" id="SM00941"/>
    </source>
</evidence>
<dbReference type="GO" id="GO:0005829">
    <property type="term" value="C:cytosol"/>
    <property type="evidence" value="ECO:0007669"/>
    <property type="project" value="TreeGrafter"/>
</dbReference>
<organism evidence="14 15">
    <name type="scientific">Oxobacter pfennigii</name>
    <dbReference type="NCBI Taxonomy" id="36849"/>
    <lineage>
        <taxon>Bacteria</taxon>
        <taxon>Bacillati</taxon>
        <taxon>Bacillota</taxon>
        <taxon>Clostridia</taxon>
        <taxon>Eubacteriales</taxon>
        <taxon>Clostridiaceae</taxon>
        <taxon>Oxobacter</taxon>
    </lineage>
</organism>
<dbReference type="PANTHER" id="PTHR10515:SF0">
    <property type="entry name" value="THYMIDINE PHOSPHORYLASE"/>
    <property type="match status" value="1"/>
</dbReference>
<evidence type="ECO:0000313" key="15">
    <source>
        <dbReference type="Proteomes" id="UP000050326"/>
    </source>
</evidence>
<evidence type="ECO:0000256" key="4">
    <source>
        <dbReference type="ARBA" id="ARBA00006915"/>
    </source>
</evidence>
<dbReference type="EMBL" id="LKET01000028">
    <property type="protein sequence ID" value="KPU44875.1"/>
    <property type="molecule type" value="Genomic_DNA"/>
</dbReference>
<dbReference type="PANTHER" id="PTHR10515">
    <property type="entry name" value="THYMIDINE PHOSPHORYLASE"/>
    <property type="match status" value="1"/>
</dbReference>
<dbReference type="NCBIfam" id="NF004747">
    <property type="entry name" value="PRK06078.1"/>
    <property type="match status" value="1"/>
</dbReference>
<dbReference type="Gene3D" id="3.40.1030.10">
    <property type="entry name" value="Nucleoside phosphorylase/phosphoribosyltransferase catalytic domain"/>
    <property type="match status" value="1"/>
</dbReference>
<keyword evidence="15" id="KW-1185">Reference proteome</keyword>
<dbReference type="Proteomes" id="UP000050326">
    <property type="component" value="Unassembled WGS sequence"/>
</dbReference>
<accession>A0A0P8W862</accession>
<evidence type="ECO:0000256" key="8">
    <source>
        <dbReference type="ARBA" id="ARBA00022676"/>
    </source>
</evidence>
<keyword evidence="9 14" id="KW-0808">Transferase</keyword>
<keyword evidence="10" id="KW-0479">Metal-binding</keyword>
<reference evidence="14 15" key="1">
    <citation type="submission" date="2015-09" db="EMBL/GenBank/DDBJ databases">
        <title>Genome sequence of Oxobacter pfennigii DSM 3222.</title>
        <authorList>
            <person name="Poehlein A."/>
            <person name="Bengelsdorf F.R."/>
            <person name="Schiel-Bengelsdorf B."/>
            <person name="Duerre P."/>
            <person name="Daniel R."/>
        </authorList>
    </citation>
    <scope>NUCLEOTIDE SEQUENCE [LARGE SCALE GENOMIC DNA]</scope>
    <source>
        <strain evidence="14 15">DSM 3222</strain>
    </source>
</reference>
<dbReference type="InterPro" id="IPR013102">
    <property type="entry name" value="PYNP_C"/>
</dbReference>
<evidence type="ECO:0000313" key="14">
    <source>
        <dbReference type="EMBL" id="KPU44875.1"/>
    </source>
</evidence>
<gene>
    <name evidence="14" type="primary">pdp</name>
    <name evidence="14" type="ORF">OXPF_13530</name>
</gene>
<dbReference type="Pfam" id="PF02885">
    <property type="entry name" value="Glycos_trans_3N"/>
    <property type="match status" value="1"/>
</dbReference>
<dbReference type="Gene3D" id="1.20.970.10">
    <property type="entry name" value="Transferase, Pyrimidine Nucleoside Phosphorylase, Chain C"/>
    <property type="match status" value="1"/>
</dbReference>
<proteinExistence type="inferred from homology"/>
<dbReference type="GO" id="GO:0004850">
    <property type="term" value="F:uridine phosphorylase activity"/>
    <property type="evidence" value="ECO:0007669"/>
    <property type="project" value="RHEA"/>
</dbReference>
<comment type="subunit">
    <text evidence="5">Homodimer.</text>
</comment>
<evidence type="ECO:0000256" key="6">
    <source>
        <dbReference type="ARBA" id="ARBA00011889"/>
    </source>
</evidence>
<evidence type="ECO:0000256" key="11">
    <source>
        <dbReference type="ARBA" id="ARBA00048453"/>
    </source>
</evidence>
<dbReference type="GO" id="GO:0009032">
    <property type="term" value="F:thymidine phosphorylase activity"/>
    <property type="evidence" value="ECO:0007669"/>
    <property type="project" value="TreeGrafter"/>
</dbReference>
<evidence type="ECO:0000256" key="7">
    <source>
        <dbReference type="ARBA" id="ARBA00014680"/>
    </source>
</evidence>
<comment type="cofactor">
    <cofactor evidence="2">
        <name>K(+)</name>
        <dbReference type="ChEBI" id="CHEBI:29103"/>
    </cofactor>
</comment>
<dbReference type="OrthoDB" id="9763887at2"/>
<dbReference type="GO" id="GO:0047847">
    <property type="term" value="F:deoxyuridine phosphorylase activity"/>
    <property type="evidence" value="ECO:0007669"/>
    <property type="project" value="RHEA"/>
</dbReference>
<evidence type="ECO:0000256" key="1">
    <source>
        <dbReference type="ARBA" id="ARBA00001066"/>
    </source>
</evidence>
<dbReference type="SMART" id="SM00941">
    <property type="entry name" value="PYNP_C"/>
    <property type="match status" value="1"/>
</dbReference>
<dbReference type="Gene3D" id="3.90.1170.30">
    <property type="entry name" value="Pyrimidine nucleoside phosphorylase-like, C-terminal domain"/>
    <property type="match status" value="1"/>
</dbReference>
<dbReference type="Pfam" id="PF00591">
    <property type="entry name" value="Glycos_transf_3"/>
    <property type="match status" value="1"/>
</dbReference>
<dbReference type="GO" id="GO:0004645">
    <property type="term" value="F:1,4-alpha-oligoglucan phosphorylase activity"/>
    <property type="evidence" value="ECO:0007669"/>
    <property type="project" value="InterPro"/>
</dbReference>
<comment type="catalytic activity">
    <reaction evidence="11">
        <text>uridine + phosphate = alpha-D-ribose 1-phosphate + uracil</text>
        <dbReference type="Rhea" id="RHEA:24388"/>
        <dbReference type="ChEBI" id="CHEBI:16704"/>
        <dbReference type="ChEBI" id="CHEBI:17568"/>
        <dbReference type="ChEBI" id="CHEBI:43474"/>
        <dbReference type="ChEBI" id="CHEBI:57720"/>
        <dbReference type="EC" id="2.4.2.2"/>
    </reaction>
</comment>
<evidence type="ECO:0000256" key="10">
    <source>
        <dbReference type="ARBA" id="ARBA00022723"/>
    </source>
</evidence>
<evidence type="ECO:0000256" key="2">
    <source>
        <dbReference type="ARBA" id="ARBA00001958"/>
    </source>
</evidence>
<dbReference type="InterPro" id="IPR000312">
    <property type="entry name" value="Glycosyl_Trfase_fam3"/>
</dbReference>
<evidence type="ECO:0000256" key="3">
    <source>
        <dbReference type="ARBA" id="ARBA00003877"/>
    </source>
</evidence>
<dbReference type="InterPro" id="IPR000053">
    <property type="entry name" value="Thymidine/pyrmidine_PPase"/>
</dbReference>
<dbReference type="InterPro" id="IPR036566">
    <property type="entry name" value="PYNP-like_C_sf"/>
</dbReference>
<dbReference type="STRING" id="36849.OXPF_13530"/>
<evidence type="ECO:0000256" key="12">
    <source>
        <dbReference type="ARBA" id="ARBA00048525"/>
    </source>
</evidence>
<comment type="catalytic activity">
    <reaction evidence="12">
        <text>thymidine + phosphate = 2-deoxy-alpha-D-ribose 1-phosphate + thymine</text>
        <dbReference type="Rhea" id="RHEA:16037"/>
        <dbReference type="ChEBI" id="CHEBI:17748"/>
        <dbReference type="ChEBI" id="CHEBI:17821"/>
        <dbReference type="ChEBI" id="CHEBI:43474"/>
        <dbReference type="ChEBI" id="CHEBI:57259"/>
        <dbReference type="EC" id="2.4.2.2"/>
    </reaction>
</comment>
<dbReference type="PIRSF" id="PIRSF000478">
    <property type="entry name" value="TP_PyNP"/>
    <property type="match status" value="1"/>
</dbReference>
<comment type="catalytic activity">
    <reaction evidence="1">
        <text>2'-deoxyuridine + phosphate = 2-deoxy-alpha-D-ribose 1-phosphate + uracil</text>
        <dbReference type="Rhea" id="RHEA:22824"/>
        <dbReference type="ChEBI" id="CHEBI:16450"/>
        <dbReference type="ChEBI" id="CHEBI:17568"/>
        <dbReference type="ChEBI" id="CHEBI:43474"/>
        <dbReference type="ChEBI" id="CHEBI:57259"/>
        <dbReference type="EC" id="2.4.2.2"/>
    </reaction>
</comment>
<dbReference type="NCBIfam" id="NF004490">
    <property type="entry name" value="PRK05820.1"/>
    <property type="match status" value="1"/>
</dbReference>
<dbReference type="GO" id="GO:0006206">
    <property type="term" value="P:pyrimidine nucleobase metabolic process"/>
    <property type="evidence" value="ECO:0007669"/>
    <property type="project" value="InterPro"/>
</dbReference>
<protein>
    <recommendedName>
        <fullName evidence="7">Pyrimidine-nucleoside phosphorylase</fullName>
        <ecNumber evidence="6">2.4.2.2</ecNumber>
    </recommendedName>
</protein>
<dbReference type="InterPro" id="IPR017872">
    <property type="entry name" value="Pyrmidine_PPase_CS"/>
</dbReference>
<dbReference type="GO" id="GO:0006213">
    <property type="term" value="P:pyrimidine nucleoside metabolic process"/>
    <property type="evidence" value="ECO:0007669"/>
    <property type="project" value="InterPro"/>
</dbReference>
<comment type="similarity">
    <text evidence="4">Belongs to the thymidine/pyrimidine-nucleoside phosphorylase family.</text>
</comment>
<dbReference type="EC" id="2.4.2.2" evidence="6"/>
<dbReference type="PROSITE" id="PS00647">
    <property type="entry name" value="THYMID_PHOSPHORYLASE"/>
    <property type="match status" value="1"/>
</dbReference>
<dbReference type="SUPFAM" id="SSF47648">
    <property type="entry name" value="Nucleoside phosphorylase/phosphoribosyltransferase N-terminal domain"/>
    <property type="match status" value="1"/>
</dbReference>
<dbReference type="FunFam" id="1.20.970.10:FF:000002">
    <property type="entry name" value="Pyrimidine-nucleoside phosphorylase"/>
    <property type="match status" value="1"/>
</dbReference>
<dbReference type="AlphaFoldDB" id="A0A0P8W862"/>
<dbReference type="GO" id="GO:0046872">
    <property type="term" value="F:metal ion binding"/>
    <property type="evidence" value="ECO:0007669"/>
    <property type="project" value="UniProtKB-KW"/>
</dbReference>
<dbReference type="InterPro" id="IPR036320">
    <property type="entry name" value="Glycosyl_Trfase_fam3_N_dom_sf"/>
</dbReference>
<name>A0A0P8W862_9CLOT</name>
<dbReference type="NCBIfam" id="TIGR02644">
    <property type="entry name" value="Y_phosphoryl"/>
    <property type="match status" value="1"/>
</dbReference>
<dbReference type="InterPro" id="IPR017459">
    <property type="entry name" value="Glycosyl_Trfase_fam3_N_dom"/>
</dbReference>
<dbReference type="InterPro" id="IPR035902">
    <property type="entry name" value="Nuc_phospho_transferase"/>
</dbReference>